<evidence type="ECO:0000313" key="3">
    <source>
        <dbReference type="Proteomes" id="UP000578819"/>
    </source>
</evidence>
<accession>A0A7W7STK8</accession>
<dbReference type="InterPro" id="IPR036390">
    <property type="entry name" value="WH_DNA-bd_sf"/>
</dbReference>
<dbReference type="PANTHER" id="PTHR43252:SF6">
    <property type="entry name" value="NEGATIVE TRANSCRIPTION REGULATOR PADR"/>
    <property type="match status" value="1"/>
</dbReference>
<evidence type="ECO:0000313" key="2">
    <source>
        <dbReference type="EMBL" id="MBB4960684.1"/>
    </source>
</evidence>
<proteinExistence type="predicted"/>
<keyword evidence="3" id="KW-1185">Reference proteome</keyword>
<dbReference type="RefSeq" id="WP_184536421.1">
    <property type="nucleotide sequence ID" value="NZ_JACHJW010000001.1"/>
</dbReference>
<gene>
    <name evidence="2" type="ORF">FHR38_004417</name>
</gene>
<dbReference type="Pfam" id="PF03551">
    <property type="entry name" value="PadR"/>
    <property type="match status" value="1"/>
</dbReference>
<protein>
    <submittedName>
        <fullName evidence="2">DNA-binding PadR family transcriptional regulator</fullName>
    </submittedName>
</protein>
<dbReference type="AlphaFoldDB" id="A0A7W7STK8"/>
<name>A0A7W7STK8_9ACTN</name>
<evidence type="ECO:0000259" key="1">
    <source>
        <dbReference type="Pfam" id="PF03551"/>
    </source>
</evidence>
<reference evidence="2 3" key="1">
    <citation type="submission" date="2020-08" db="EMBL/GenBank/DDBJ databases">
        <title>Sequencing the genomes of 1000 actinobacteria strains.</title>
        <authorList>
            <person name="Klenk H.-P."/>
        </authorList>
    </citation>
    <scope>NUCLEOTIDE SEQUENCE [LARGE SCALE GENOMIC DNA]</scope>
    <source>
        <strain evidence="2 3">DSM 45886</strain>
    </source>
</reference>
<keyword evidence="2" id="KW-0238">DNA-binding</keyword>
<dbReference type="GO" id="GO:0003677">
    <property type="term" value="F:DNA binding"/>
    <property type="evidence" value="ECO:0007669"/>
    <property type="project" value="UniProtKB-KW"/>
</dbReference>
<sequence length="179" mass="19794">MQDVVLAMLAKEPAHGYVLRSRMRDALGPLGEAMNAGQIYVTLARLAKAGLVTSERADGLPDRPDRRVYALTPAGQQRVAAWLAEVSWPRPDLAEFHLKLVAAAAARLADPVALVDAQRREVLRRLRDAQRAALDRSMVPVAGLLLEGVVLRLQADLKWLEACERMWTERDRAGRKAEA</sequence>
<dbReference type="SUPFAM" id="SSF46785">
    <property type="entry name" value="Winged helix' DNA-binding domain"/>
    <property type="match status" value="1"/>
</dbReference>
<comment type="caution">
    <text evidence="2">The sequence shown here is derived from an EMBL/GenBank/DDBJ whole genome shotgun (WGS) entry which is preliminary data.</text>
</comment>
<feature type="domain" description="Transcription regulator PadR N-terminal" evidence="1">
    <location>
        <begin position="5"/>
        <end position="80"/>
    </location>
</feature>
<dbReference type="InterPro" id="IPR036388">
    <property type="entry name" value="WH-like_DNA-bd_sf"/>
</dbReference>
<dbReference type="EMBL" id="JACHJW010000001">
    <property type="protein sequence ID" value="MBB4960684.1"/>
    <property type="molecule type" value="Genomic_DNA"/>
</dbReference>
<organism evidence="2 3">
    <name type="scientific">Micromonospora polyrhachis</name>
    <dbReference type="NCBI Taxonomy" id="1282883"/>
    <lineage>
        <taxon>Bacteria</taxon>
        <taxon>Bacillati</taxon>
        <taxon>Actinomycetota</taxon>
        <taxon>Actinomycetes</taxon>
        <taxon>Micromonosporales</taxon>
        <taxon>Micromonosporaceae</taxon>
        <taxon>Micromonospora</taxon>
    </lineage>
</organism>
<dbReference type="Proteomes" id="UP000578819">
    <property type="component" value="Unassembled WGS sequence"/>
</dbReference>
<dbReference type="Gene3D" id="1.10.10.10">
    <property type="entry name" value="Winged helix-like DNA-binding domain superfamily/Winged helix DNA-binding domain"/>
    <property type="match status" value="1"/>
</dbReference>
<dbReference type="InterPro" id="IPR005149">
    <property type="entry name" value="Tscrpt_reg_PadR_N"/>
</dbReference>
<dbReference type="PANTHER" id="PTHR43252">
    <property type="entry name" value="TRANSCRIPTIONAL REGULATOR YQJI"/>
    <property type="match status" value="1"/>
</dbReference>